<gene>
    <name evidence="3" type="primary">ygiW</name>
    <name evidence="3" type="ORF">SAMEA4364220_02082</name>
</gene>
<dbReference type="NCBIfam" id="NF033674">
    <property type="entry name" value="stress_OB_fold"/>
    <property type="match status" value="1"/>
</dbReference>
<keyword evidence="4" id="KW-1185">Reference proteome</keyword>
<keyword evidence="1 2" id="KW-0732">Signal</keyword>
<dbReference type="PANTHER" id="PTHR36571">
    <property type="entry name" value="PROTEIN YGIW"/>
    <property type="match status" value="1"/>
</dbReference>
<evidence type="ECO:0000313" key="3">
    <source>
        <dbReference type="EMBL" id="SNV05022.1"/>
    </source>
</evidence>
<dbReference type="InterPro" id="IPR005220">
    <property type="entry name" value="CarO-like"/>
</dbReference>
<protein>
    <submittedName>
        <fullName evidence="3">Uncharacterized conserved protein</fullName>
    </submittedName>
</protein>
<name>A0A239U5A1_9FIRM</name>
<feature type="signal peptide" evidence="2">
    <location>
        <begin position="1"/>
        <end position="24"/>
    </location>
</feature>
<organism evidence="3 4">
    <name type="scientific">Megamonas hypermegale</name>
    <dbReference type="NCBI Taxonomy" id="158847"/>
    <lineage>
        <taxon>Bacteria</taxon>
        <taxon>Bacillati</taxon>
        <taxon>Bacillota</taxon>
        <taxon>Negativicutes</taxon>
        <taxon>Selenomonadales</taxon>
        <taxon>Selenomonadaceae</taxon>
        <taxon>Megamonas</taxon>
    </lineage>
</organism>
<reference evidence="3 4" key="1">
    <citation type="submission" date="2017-06" db="EMBL/GenBank/DDBJ databases">
        <authorList>
            <consortium name="Pathogen Informatics"/>
        </authorList>
    </citation>
    <scope>NUCLEOTIDE SEQUENCE [LARGE SCALE GENOMIC DNA]</scope>
    <source>
        <strain evidence="3 4">NCTC10570</strain>
    </source>
</reference>
<dbReference type="InterPro" id="IPR036700">
    <property type="entry name" value="BOBF_sf"/>
</dbReference>
<dbReference type="SUPFAM" id="SSF101756">
    <property type="entry name" value="Hypothetical protein YgiW"/>
    <property type="match status" value="1"/>
</dbReference>
<dbReference type="GeneID" id="78508064"/>
<evidence type="ECO:0000313" key="4">
    <source>
        <dbReference type="Proteomes" id="UP000215383"/>
    </source>
</evidence>
<evidence type="ECO:0000256" key="1">
    <source>
        <dbReference type="ARBA" id="ARBA00022729"/>
    </source>
</evidence>
<accession>A0A239U5A1</accession>
<dbReference type="EMBL" id="LT906446">
    <property type="protein sequence ID" value="SNV05022.1"/>
    <property type="molecule type" value="Genomic_DNA"/>
</dbReference>
<dbReference type="AlphaFoldDB" id="A0A239U5A1"/>
<dbReference type="Proteomes" id="UP000215383">
    <property type="component" value="Chromosome 1"/>
</dbReference>
<feature type="chain" id="PRO_5011236188" evidence="2">
    <location>
        <begin position="25"/>
        <end position="116"/>
    </location>
</feature>
<sequence>MKKLLIAILSVLIICVVGSAAVFAARHNSGNIQPTTIAEIQKNSYDDQRVLIEGQFTKHVYDDIFTFQDNNGTEMNVEVDDDCWFNLELNVPVQILAEVDKDWHGMDLDVKGIKKL</sequence>
<dbReference type="eggNOG" id="COG3111">
    <property type="taxonomic scope" value="Bacteria"/>
</dbReference>
<proteinExistence type="predicted"/>
<dbReference type="Gene3D" id="2.40.50.200">
    <property type="entry name" value="Bacterial OB-fold"/>
    <property type="match status" value="1"/>
</dbReference>
<dbReference type="PANTHER" id="PTHR36571:SF1">
    <property type="entry name" value="PROTEIN YGIW"/>
    <property type="match status" value="1"/>
</dbReference>
<evidence type="ECO:0000256" key="2">
    <source>
        <dbReference type="SAM" id="SignalP"/>
    </source>
</evidence>
<dbReference type="Pfam" id="PF04076">
    <property type="entry name" value="BOF"/>
    <property type="match status" value="1"/>
</dbReference>
<dbReference type="RefSeq" id="WP_027890010.1">
    <property type="nucleotide sequence ID" value="NZ_LT906446.1"/>
</dbReference>